<gene>
    <name evidence="1" type="ORF">LVIROSA_LOCUS14367</name>
</gene>
<sequence length="76" mass="8745">MLPSSSTIVTSRYLLTLLSRWPLPFTTAITVTENQRKSKCTWDPTMGCIVKKLHTTLECRSPAQLKKISYMFKLRP</sequence>
<evidence type="ECO:0000313" key="1">
    <source>
        <dbReference type="EMBL" id="CAH1427356.1"/>
    </source>
</evidence>
<dbReference type="EMBL" id="CAKMRJ010002223">
    <property type="protein sequence ID" value="CAH1427356.1"/>
    <property type="molecule type" value="Genomic_DNA"/>
</dbReference>
<accession>A0AAU9MJV5</accession>
<dbReference type="Proteomes" id="UP001157418">
    <property type="component" value="Unassembled WGS sequence"/>
</dbReference>
<dbReference type="AlphaFoldDB" id="A0AAU9MJV5"/>
<keyword evidence="2" id="KW-1185">Reference proteome</keyword>
<reference evidence="1 2" key="1">
    <citation type="submission" date="2022-01" db="EMBL/GenBank/DDBJ databases">
        <authorList>
            <person name="Xiong W."/>
            <person name="Schranz E."/>
        </authorList>
    </citation>
    <scope>NUCLEOTIDE SEQUENCE [LARGE SCALE GENOMIC DNA]</scope>
</reference>
<evidence type="ECO:0000313" key="2">
    <source>
        <dbReference type="Proteomes" id="UP001157418"/>
    </source>
</evidence>
<name>A0AAU9MJV5_9ASTR</name>
<protein>
    <submittedName>
        <fullName evidence="1">Uncharacterized protein</fullName>
    </submittedName>
</protein>
<comment type="caution">
    <text evidence="1">The sequence shown here is derived from an EMBL/GenBank/DDBJ whole genome shotgun (WGS) entry which is preliminary data.</text>
</comment>
<proteinExistence type="predicted"/>
<organism evidence="1 2">
    <name type="scientific">Lactuca virosa</name>
    <dbReference type="NCBI Taxonomy" id="75947"/>
    <lineage>
        <taxon>Eukaryota</taxon>
        <taxon>Viridiplantae</taxon>
        <taxon>Streptophyta</taxon>
        <taxon>Embryophyta</taxon>
        <taxon>Tracheophyta</taxon>
        <taxon>Spermatophyta</taxon>
        <taxon>Magnoliopsida</taxon>
        <taxon>eudicotyledons</taxon>
        <taxon>Gunneridae</taxon>
        <taxon>Pentapetalae</taxon>
        <taxon>asterids</taxon>
        <taxon>campanulids</taxon>
        <taxon>Asterales</taxon>
        <taxon>Asteraceae</taxon>
        <taxon>Cichorioideae</taxon>
        <taxon>Cichorieae</taxon>
        <taxon>Lactucinae</taxon>
        <taxon>Lactuca</taxon>
    </lineage>
</organism>